<comment type="subunit">
    <text evidence="12">Component of the mitochondrial contact site and cristae organizing system (MICOS) complex.</text>
</comment>
<comment type="subcellular location">
    <subcellularLocation>
        <location evidence="1 12">Mitochondrion inner membrane</location>
        <topology evidence="1 12">Single-pass membrane protein</topology>
    </subcellularLocation>
</comment>
<dbReference type="PANTHER" id="PTHR15415:SF7">
    <property type="entry name" value="MICOS COMPLEX SUBUNIT MIC60"/>
    <property type="match status" value="1"/>
</dbReference>
<evidence type="ECO:0000313" key="14">
    <source>
        <dbReference type="EMBL" id="CDP38407.1"/>
    </source>
</evidence>
<reference evidence="14" key="1">
    <citation type="submission" date="2014-02" db="EMBL/GenBank/DDBJ databases">
        <authorList>
            <person name="Genoscope - CEA"/>
        </authorList>
    </citation>
    <scope>NUCLEOTIDE SEQUENCE</scope>
    <source>
        <strain evidence="14">LS3</strain>
    </source>
</reference>
<keyword evidence="6" id="KW-0809">Transit peptide</keyword>
<evidence type="ECO:0000256" key="7">
    <source>
        <dbReference type="ARBA" id="ARBA00022989"/>
    </source>
</evidence>
<feature type="compositionally biased region" description="Basic and acidic residues" evidence="13">
    <location>
        <begin position="159"/>
        <end position="169"/>
    </location>
</feature>
<evidence type="ECO:0000256" key="10">
    <source>
        <dbReference type="ARBA" id="ARBA00023136"/>
    </source>
</evidence>
<gene>
    <name evidence="14" type="ORF">GNLVRS02_ARAD1D33990g</name>
</gene>
<dbReference type="AlphaFoldDB" id="A0A060THT5"/>
<evidence type="ECO:0000256" key="2">
    <source>
        <dbReference type="ARBA" id="ARBA00010877"/>
    </source>
</evidence>
<evidence type="ECO:0000256" key="12">
    <source>
        <dbReference type="RuleBase" id="RU363000"/>
    </source>
</evidence>
<proteinExistence type="inferred from homology"/>
<dbReference type="Pfam" id="PF09731">
    <property type="entry name" value="Mitofilin"/>
    <property type="match status" value="2"/>
</dbReference>
<dbReference type="GO" id="GO:0061617">
    <property type="term" value="C:MICOS complex"/>
    <property type="evidence" value="ECO:0007669"/>
    <property type="project" value="TreeGrafter"/>
</dbReference>
<feature type="region of interest" description="Disordered" evidence="13">
    <location>
        <begin position="142"/>
        <end position="205"/>
    </location>
</feature>
<evidence type="ECO:0000256" key="11">
    <source>
        <dbReference type="ARBA" id="ARBA00025571"/>
    </source>
</evidence>
<feature type="compositionally biased region" description="Low complexity" evidence="13">
    <location>
        <begin position="189"/>
        <end position="203"/>
    </location>
</feature>
<dbReference type="GO" id="GO:0042407">
    <property type="term" value="P:cristae formation"/>
    <property type="evidence" value="ECO:0007669"/>
    <property type="project" value="TreeGrafter"/>
</dbReference>
<sequence>MLRVNGRLAARQLQGASRRAFSEGASLRQEAIKTTTTSAPASSAKGAGSKSSHKFRNFVLASIVLGGGAYGTGVYYALKDDKFNELFTEYVPFSESVVNYIEERQFRSKYIEPEGGKIQLGSHRDHPKEADKLVTISKSGMAASEVKEPLPPHISAASPRKDDGSKKEAGTVTPPPVVKKSEGAKKDSGAASKGQSAQAPASSEVKGAGLPLIHVSDVDPMVNDAIKSLNNFIQGVNSQGASADTVNAVSQALVNLSHSVQSLRASHQKQLEESLQNQANKFAQLGRAQAEEAQSAVRNKQAELEDMLHKEEQRLVDVYNRRLVTEIEATKKAVVAIANNRLAAAAHAREAEFARDIASFVDKEREGRLAGLEALSKRVEELETLVASTGNAIDQSRKHAQFQSSITELAHVLAHSNEPVALGPYLKQIRETSGDNEVVDAVLKCIPEDVYQAGVLTPAQLAARFKLLEPEIRKASLLPPDAGVAGHVGSWLFSKLLLKKEGNPTGDDVESILARAHNALGEGRVVDAVEEVNGLKGWPKALARDWLAEGRKRSEVEVLVSVLAAEGKLNGVK</sequence>
<reference evidence="14" key="2">
    <citation type="submission" date="2014-06" db="EMBL/GenBank/DDBJ databases">
        <title>The complete genome of Blastobotrys (Arxula) adeninivorans LS3 - a yeast of biotechnological interest.</title>
        <authorList>
            <person name="Kunze G."/>
            <person name="Gaillardin C."/>
            <person name="Czernicka M."/>
            <person name="Durrens P."/>
            <person name="Martin T."/>
            <person name="Boer E."/>
            <person name="Gabaldon T."/>
            <person name="Cruz J."/>
            <person name="Talla E."/>
            <person name="Marck C."/>
            <person name="Goffeau A."/>
            <person name="Barbe V."/>
            <person name="Baret P."/>
            <person name="Baronian K."/>
            <person name="Beier S."/>
            <person name="Bleykasten C."/>
            <person name="Bode R."/>
            <person name="Casaregola S."/>
            <person name="Despons L."/>
            <person name="Fairhead C."/>
            <person name="Giersberg M."/>
            <person name="Gierski P."/>
            <person name="Hahnel U."/>
            <person name="Hartmann A."/>
            <person name="Jankowska D."/>
            <person name="Jubin C."/>
            <person name="Jung P."/>
            <person name="Lafontaine I."/>
            <person name="Leh-Louis V."/>
            <person name="Lemaire M."/>
            <person name="Marcet-Houben M."/>
            <person name="Mascher M."/>
            <person name="Morel G."/>
            <person name="Richard G.-F."/>
            <person name="Riechen J."/>
            <person name="Sacerdot C."/>
            <person name="Sarkar A."/>
            <person name="Savel G."/>
            <person name="Schacherer J."/>
            <person name="Sherman D."/>
            <person name="Straub M.-L."/>
            <person name="Stein N."/>
            <person name="Thierry A."/>
            <person name="Trautwein-Schult A."/>
            <person name="Westhof E."/>
            <person name="Worch S."/>
            <person name="Dujon B."/>
            <person name="Souciet J.-L."/>
            <person name="Wincker P."/>
            <person name="Scholz U."/>
            <person name="Neuveglise N."/>
        </authorList>
    </citation>
    <scope>NUCLEOTIDE SEQUENCE</scope>
    <source>
        <strain evidence="14">LS3</strain>
    </source>
</reference>
<keyword evidence="5 12" id="KW-0999">Mitochondrion inner membrane</keyword>
<protein>
    <recommendedName>
        <fullName evidence="3 12">MICOS complex subunit MIC60</fullName>
    </recommendedName>
    <alternativeName>
        <fullName evidence="12">Mitofilin</fullName>
    </alternativeName>
</protein>
<keyword evidence="10 12" id="KW-0472">Membrane</keyword>
<keyword evidence="9 12" id="KW-0496">Mitochondrion</keyword>
<evidence type="ECO:0000256" key="3">
    <source>
        <dbReference type="ARBA" id="ARBA00018116"/>
    </source>
</evidence>
<keyword evidence="4 12" id="KW-0812">Transmembrane</keyword>
<name>A0A060THT5_BLAAD</name>
<dbReference type="PANTHER" id="PTHR15415">
    <property type="entry name" value="MITOFILIN"/>
    <property type="match status" value="1"/>
</dbReference>
<keyword evidence="7 12" id="KW-1133">Transmembrane helix</keyword>
<keyword evidence="8" id="KW-0175">Coiled coil</keyword>
<feature type="compositionally biased region" description="Basic and acidic residues" evidence="13">
    <location>
        <begin position="179"/>
        <end position="188"/>
    </location>
</feature>
<feature type="transmembrane region" description="Helical" evidence="12">
    <location>
        <begin position="58"/>
        <end position="78"/>
    </location>
</feature>
<comment type="similarity">
    <text evidence="2 12">Belongs to the MICOS complex subunit Mic60 family.</text>
</comment>
<evidence type="ECO:0000256" key="1">
    <source>
        <dbReference type="ARBA" id="ARBA00004434"/>
    </source>
</evidence>
<organism evidence="14">
    <name type="scientific">Blastobotrys adeninivorans</name>
    <name type="common">Yeast</name>
    <name type="synonym">Arxula adeninivorans</name>
    <dbReference type="NCBI Taxonomy" id="409370"/>
    <lineage>
        <taxon>Eukaryota</taxon>
        <taxon>Fungi</taxon>
        <taxon>Dikarya</taxon>
        <taxon>Ascomycota</taxon>
        <taxon>Saccharomycotina</taxon>
        <taxon>Dipodascomycetes</taxon>
        <taxon>Dipodascales</taxon>
        <taxon>Trichomonascaceae</taxon>
        <taxon>Blastobotrys</taxon>
    </lineage>
</organism>
<evidence type="ECO:0000256" key="9">
    <source>
        <dbReference type="ARBA" id="ARBA00023128"/>
    </source>
</evidence>
<dbReference type="InterPro" id="IPR019133">
    <property type="entry name" value="MIC60"/>
</dbReference>
<evidence type="ECO:0000256" key="6">
    <source>
        <dbReference type="ARBA" id="ARBA00022946"/>
    </source>
</evidence>
<evidence type="ECO:0000256" key="8">
    <source>
        <dbReference type="ARBA" id="ARBA00023054"/>
    </source>
</evidence>
<dbReference type="EMBL" id="HG937694">
    <property type="protein sequence ID" value="CDP38407.1"/>
    <property type="molecule type" value="Genomic_DNA"/>
</dbReference>
<evidence type="ECO:0000256" key="13">
    <source>
        <dbReference type="SAM" id="MobiDB-lite"/>
    </source>
</evidence>
<accession>A0A060THT5</accession>
<evidence type="ECO:0000256" key="5">
    <source>
        <dbReference type="ARBA" id="ARBA00022792"/>
    </source>
</evidence>
<dbReference type="PhylomeDB" id="A0A060THT5"/>
<comment type="function">
    <text evidence="11">Component of the MICOS complex, a large protein complex of the mitochondrial inner membrane that plays crucial roles in the maintenance of crista junctions, inner membrane architecture, and formation of contact sites to the outer membrane. Plays a role in keeping cristae membranes connected to the inner boundary membrane. Also promotes protein import via the mitochondrial intermembrane space assembly (MIA) pathway.</text>
</comment>
<evidence type="ECO:0000256" key="4">
    <source>
        <dbReference type="ARBA" id="ARBA00022692"/>
    </source>
</evidence>